<comment type="caution">
    <text evidence="9">The sequence shown here is derived from an EMBL/GenBank/DDBJ whole genome shotgun (WGS) entry which is preliminary data.</text>
</comment>
<feature type="domain" description="Protein kinase" evidence="8">
    <location>
        <begin position="13"/>
        <end position="280"/>
    </location>
</feature>
<dbReference type="PANTHER" id="PTHR43289:SF34">
    <property type="entry name" value="SERINE_THREONINE-PROTEIN KINASE YBDM-RELATED"/>
    <property type="match status" value="1"/>
</dbReference>
<dbReference type="PROSITE" id="PS50011">
    <property type="entry name" value="PROTEIN_KINASE_DOM"/>
    <property type="match status" value="1"/>
</dbReference>
<dbReference type="InterPro" id="IPR011009">
    <property type="entry name" value="Kinase-like_dom_sf"/>
</dbReference>
<evidence type="ECO:0000256" key="4">
    <source>
        <dbReference type="ARBA" id="ARBA00022840"/>
    </source>
</evidence>
<feature type="binding site" evidence="5">
    <location>
        <position position="42"/>
    </location>
    <ligand>
        <name>ATP</name>
        <dbReference type="ChEBI" id="CHEBI:30616"/>
    </ligand>
</feature>
<organism evidence="9 10">
    <name type="scientific">Schaalia canis</name>
    <dbReference type="NCBI Taxonomy" id="100469"/>
    <lineage>
        <taxon>Bacteria</taxon>
        <taxon>Bacillati</taxon>
        <taxon>Actinomycetota</taxon>
        <taxon>Actinomycetes</taxon>
        <taxon>Actinomycetales</taxon>
        <taxon>Actinomycetaceae</taxon>
        <taxon>Schaalia</taxon>
    </lineage>
</organism>
<keyword evidence="9" id="KW-0723">Serine/threonine-protein kinase</keyword>
<keyword evidence="4 5" id="KW-0067">ATP-binding</keyword>
<keyword evidence="2 5" id="KW-0547">Nucleotide-binding</keyword>
<evidence type="ECO:0000313" key="10">
    <source>
        <dbReference type="Proteomes" id="UP000280444"/>
    </source>
</evidence>
<proteinExistence type="predicted"/>
<feature type="compositionally biased region" description="Basic and acidic residues" evidence="6">
    <location>
        <begin position="324"/>
        <end position="337"/>
    </location>
</feature>
<dbReference type="PANTHER" id="PTHR43289">
    <property type="entry name" value="MITOGEN-ACTIVATED PROTEIN KINASE KINASE KINASE 20-RELATED"/>
    <property type="match status" value="1"/>
</dbReference>
<dbReference type="GO" id="GO:0005524">
    <property type="term" value="F:ATP binding"/>
    <property type="evidence" value="ECO:0007669"/>
    <property type="project" value="UniProtKB-UniRule"/>
</dbReference>
<dbReference type="SUPFAM" id="SSF56112">
    <property type="entry name" value="Protein kinase-like (PK-like)"/>
    <property type="match status" value="1"/>
</dbReference>
<dbReference type="GO" id="GO:0004674">
    <property type="term" value="F:protein serine/threonine kinase activity"/>
    <property type="evidence" value="ECO:0007669"/>
    <property type="project" value="UniProtKB-KW"/>
</dbReference>
<feature type="compositionally biased region" description="Low complexity" evidence="6">
    <location>
        <begin position="310"/>
        <end position="322"/>
    </location>
</feature>
<keyword evidence="10" id="KW-1185">Reference proteome</keyword>
<feature type="region of interest" description="Disordered" evidence="6">
    <location>
        <begin position="365"/>
        <end position="397"/>
    </location>
</feature>
<feature type="compositionally biased region" description="Low complexity" evidence="6">
    <location>
        <begin position="365"/>
        <end position="377"/>
    </location>
</feature>
<accession>A0A3P1SEF5</accession>
<dbReference type="InterPro" id="IPR000719">
    <property type="entry name" value="Prot_kinase_dom"/>
</dbReference>
<dbReference type="RefSeq" id="WP_124869888.1">
    <property type="nucleotide sequence ID" value="NZ_RQZF01000004.1"/>
</dbReference>
<dbReference type="Gene3D" id="1.10.510.10">
    <property type="entry name" value="Transferase(Phosphotransferase) domain 1"/>
    <property type="match status" value="1"/>
</dbReference>
<dbReference type="InterPro" id="IPR017441">
    <property type="entry name" value="Protein_kinase_ATP_BS"/>
</dbReference>
<dbReference type="Pfam" id="PF00069">
    <property type="entry name" value="Pkinase"/>
    <property type="match status" value="1"/>
</dbReference>
<dbReference type="PROSITE" id="PS00107">
    <property type="entry name" value="PROTEIN_KINASE_ATP"/>
    <property type="match status" value="1"/>
</dbReference>
<dbReference type="CDD" id="cd14014">
    <property type="entry name" value="STKc_PknB_like"/>
    <property type="match status" value="1"/>
</dbReference>
<evidence type="ECO:0000259" key="8">
    <source>
        <dbReference type="PROSITE" id="PS50011"/>
    </source>
</evidence>
<keyword evidence="3 9" id="KW-0418">Kinase</keyword>
<name>A0A3P1SEF5_9ACTO</name>
<reference evidence="9 10" key="1">
    <citation type="submission" date="2018-11" db="EMBL/GenBank/DDBJ databases">
        <title>Genomes From Bacteria Associated with the Canine Oral Cavity: a Test Case for Automated Genome-Based Taxonomic Assignment.</title>
        <authorList>
            <person name="Coil D.A."/>
            <person name="Jospin G."/>
            <person name="Darling A.E."/>
            <person name="Wallis C."/>
            <person name="Davis I.J."/>
            <person name="Harris S."/>
            <person name="Eisen J.A."/>
            <person name="Holcombe L.J."/>
            <person name="O'Flynn C."/>
        </authorList>
    </citation>
    <scope>NUCLEOTIDE SEQUENCE [LARGE SCALE GENOMIC DNA]</scope>
    <source>
        <strain evidence="9 10">OH770</strain>
    </source>
</reference>
<evidence type="ECO:0000256" key="3">
    <source>
        <dbReference type="ARBA" id="ARBA00022777"/>
    </source>
</evidence>
<dbReference type="PROSITE" id="PS00108">
    <property type="entry name" value="PROTEIN_KINASE_ST"/>
    <property type="match status" value="1"/>
</dbReference>
<evidence type="ECO:0000256" key="1">
    <source>
        <dbReference type="ARBA" id="ARBA00022679"/>
    </source>
</evidence>
<sequence length="611" mass="65082">MSDRIVPPRIPNSEYHKHLGSGGFADVFLYRQRMPERDIAVKVIRPDASAEENGAFEAEANLMAKMSAHPSILSVFGAGVSDDNRSYLIMEYCPPPHLGVRAKKQQLPVPRVLDIGIRIAGAVETLHRSGILHRDIKPANILITQFGHPVLTDFGIAVSTQPGANQGDSGFSVPWAPPEQATGQGPFGPGMDVYSLAATIHTLLTGHSPFEIPGGDNREISMLNRVLRSPVPKTGRTDVPPELERILTIAMAKDPGQRYPSMMDFALALQQVQVDMHQRTTPIDVLEDRVVDDLSDEGDDATRARAFMSIDPDGPITGPGPTRNVRDIPSDDGTRSVIRRIDPVGGNGEFAVEVDEATRVGRAALPPSEPSAWAPAAQRFAGDTTTSGASTPSAPPITPAAAPASWDGGMQAYAEVSDATVARPVGLQQPSIPAASVPAYAASTASAPMEELSAHQSSEKEIVEETPSEVPARSPLKVIIAVLATLILVGAIVFGVWSVLRDEGGTENPAGDTSTTERPDALPTSNNAEPVTGLVGTLKDDGSVEFSWDSQGEGAEYLYRLIDPLENHQVRQTQDTTVSVNKLDGRTCLEVIVRHSNGKTSDPTTGCVDTP</sequence>
<evidence type="ECO:0000256" key="7">
    <source>
        <dbReference type="SAM" id="Phobius"/>
    </source>
</evidence>
<keyword evidence="1" id="KW-0808">Transferase</keyword>
<dbReference type="SMART" id="SM00220">
    <property type="entry name" value="S_TKc"/>
    <property type="match status" value="1"/>
</dbReference>
<dbReference type="EMBL" id="RQZF01000004">
    <property type="protein sequence ID" value="RRC95357.1"/>
    <property type="molecule type" value="Genomic_DNA"/>
</dbReference>
<dbReference type="OrthoDB" id="9762169at2"/>
<evidence type="ECO:0000256" key="5">
    <source>
        <dbReference type="PROSITE-ProRule" id="PRU10141"/>
    </source>
</evidence>
<keyword evidence="7" id="KW-1133">Transmembrane helix</keyword>
<feature type="transmembrane region" description="Helical" evidence="7">
    <location>
        <begin position="478"/>
        <end position="500"/>
    </location>
</feature>
<evidence type="ECO:0000313" key="9">
    <source>
        <dbReference type="EMBL" id="RRC95357.1"/>
    </source>
</evidence>
<evidence type="ECO:0000256" key="6">
    <source>
        <dbReference type="SAM" id="MobiDB-lite"/>
    </source>
</evidence>
<feature type="region of interest" description="Disordered" evidence="6">
    <location>
        <begin position="503"/>
        <end position="531"/>
    </location>
</feature>
<protein>
    <submittedName>
        <fullName evidence="9">Serine/threonine protein kinase</fullName>
    </submittedName>
</protein>
<dbReference type="Proteomes" id="UP000280444">
    <property type="component" value="Unassembled WGS sequence"/>
</dbReference>
<feature type="region of interest" description="Disordered" evidence="6">
    <location>
        <begin position="309"/>
        <end position="337"/>
    </location>
</feature>
<gene>
    <name evidence="9" type="ORF">EII11_05620</name>
</gene>
<dbReference type="InterPro" id="IPR008271">
    <property type="entry name" value="Ser/Thr_kinase_AS"/>
</dbReference>
<evidence type="ECO:0000256" key="2">
    <source>
        <dbReference type="ARBA" id="ARBA00022741"/>
    </source>
</evidence>
<keyword evidence="7" id="KW-0812">Transmembrane</keyword>
<dbReference type="AlphaFoldDB" id="A0A3P1SEF5"/>
<keyword evidence="7" id="KW-0472">Membrane</keyword>